<dbReference type="AlphaFoldDB" id="B8IGJ0"/>
<name>B8IGJ0_METNO</name>
<dbReference type="Proteomes" id="UP000008207">
    <property type="component" value="Chromosome"/>
</dbReference>
<dbReference type="SUPFAM" id="SSF53335">
    <property type="entry name" value="S-adenosyl-L-methionine-dependent methyltransferases"/>
    <property type="match status" value="1"/>
</dbReference>
<dbReference type="InterPro" id="IPR029063">
    <property type="entry name" value="SAM-dependent_MTases_sf"/>
</dbReference>
<protein>
    <recommendedName>
        <fullName evidence="3">Methyltransferase type 12</fullName>
    </recommendedName>
</protein>
<dbReference type="OrthoDB" id="9803855at2"/>
<dbReference type="eggNOG" id="COG2227">
    <property type="taxonomic scope" value="Bacteria"/>
</dbReference>
<proteinExistence type="predicted"/>
<evidence type="ECO:0000313" key="1">
    <source>
        <dbReference type="EMBL" id="ACL55890.1"/>
    </source>
</evidence>
<dbReference type="RefSeq" id="WP_015927594.1">
    <property type="nucleotide sequence ID" value="NC_011894.1"/>
</dbReference>
<dbReference type="EMBL" id="CP001349">
    <property type="protein sequence ID" value="ACL55890.1"/>
    <property type="molecule type" value="Genomic_DNA"/>
</dbReference>
<dbReference type="Pfam" id="PF13489">
    <property type="entry name" value="Methyltransf_23"/>
    <property type="match status" value="1"/>
</dbReference>
<evidence type="ECO:0000313" key="2">
    <source>
        <dbReference type="Proteomes" id="UP000008207"/>
    </source>
</evidence>
<dbReference type="CDD" id="cd02440">
    <property type="entry name" value="AdoMet_MTases"/>
    <property type="match status" value="1"/>
</dbReference>
<dbReference type="KEGG" id="mno:Mnod_0866"/>
<evidence type="ECO:0008006" key="3">
    <source>
        <dbReference type="Google" id="ProtNLM"/>
    </source>
</evidence>
<organism evidence="1 2">
    <name type="scientific">Methylobacterium nodulans (strain LMG 21967 / CNCM I-2342 / ORS 2060)</name>
    <dbReference type="NCBI Taxonomy" id="460265"/>
    <lineage>
        <taxon>Bacteria</taxon>
        <taxon>Pseudomonadati</taxon>
        <taxon>Pseudomonadota</taxon>
        <taxon>Alphaproteobacteria</taxon>
        <taxon>Hyphomicrobiales</taxon>
        <taxon>Methylobacteriaceae</taxon>
        <taxon>Methylobacterium</taxon>
    </lineage>
</organism>
<dbReference type="HOGENOM" id="CLU_107553_0_0_5"/>
<dbReference type="STRING" id="460265.Mnod_0866"/>
<gene>
    <name evidence="1" type="ordered locus">Mnod_0866</name>
</gene>
<keyword evidence="2" id="KW-1185">Reference proteome</keyword>
<sequence length="224" mass="25820">MENVCDSGDAGFLVSFVRSRPALKQLLRRPLERVGFGTTDWVREVMYEECFAYLNRLGPQNLEVLEISAGPQWRQNFSFRSYAETQFPEFDICSQALPRTFDVIIADQVFEHLPWPYRAVKNVHAMLRPGGVFIIATPFLVRVHNVPIDCNRWTETGLSHLLQEGGFLPSNIETRSWGNRACVVGNFKRWRKRGFFGSRCNEANFPVMVWAYARRAPDDGDGRR</sequence>
<accession>B8IGJ0</accession>
<dbReference type="Gene3D" id="3.40.50.150">
    <property type="entry name" value="Vaccinia Virus protein VP39"/>
    <property type="match status" value="1"/>
</dbReference>
<reference evidence="1 2" key="1">
    <citation type="submission" date="2009-01" db="EMBL/GenBank/DDBJ databases">
        <title>Complete sequence of chromosome of Methylobacterium nodulans ORS 2060.</title>
        <authorList>
            <consortium name="US DOE Joint Genome Institute"/>
            <person name="Lucas S."/>
            <person name="Copeland A."/>
            <person name="Lapidus A."/>
            <person name="Glavina del Rio T."/>
            <person name="Dalin E."/>
            <person name="Tice H."/>
            <person name="Bruce D."/>
            <person name="Goodwin L."/>
            <person name="Pitluck S."/>
            <person name="Sims D."/>
            <person name="Brettin T."/>
            <person name="Detter J.C."/>
            <person name="Han C."/>
            <person name="Larimer F."/>
            <person name="Land M."/>
            <person name="Hauser L."/>
            <person name="Kyrpides N."/>
            <person name="Ivanova N."/>
            <person name="Marx C.J."/>
            <person name="Richardson P."/>
        </authorList>
    </citation>
    <scope>NUCLEOTIDE SEQUENCE [LARGE SCALE GENOMIC DNA]</scope>
    <source>
        <strain evidence="2">LMG 21967 / CNCM I-2342 / ORS 2060</strain>
    </source>
</reference>